<gene>
    <name evidence="2" type="ORF">SM124_22300</name>
</gene>
<dbReference type="Pfam" id="PF08666">
    <property type="entry name" value="SAF"/>
    <property type="match status" value="1"/>
</dbReference>
<proteinExistence type="predicted"/>
<dbReference type="CDD" id="cd11614">
    <property type="entry name" value="SAF_CpaB_FlgA_like"/>
    <property type="match status" value="1"/>
</dbReference>
<comment type="caution">
    <text evidence="2">The sequence shown here is derived from an EMBL/GenBank/DDBJ whole genome shotgun (WGS) entry which is preliminary data.</text>
</comment>
<organism evidence="2 3">
    <name type="scientific">Robertmurraya mangrovi</name>
    <dbReference type="NCBI Taxonomy" id="3098077"/>
    <lineage>
        <taxon>Bacteria</taxon>
        <taxon>Bacillati</taxon>
        <taxon>Bacillota</taxon>
        <taxon>Bacilli</taxon>
        <taxon>Bacillales</taxon>
        <taxon>Bacillaceae</taxon>
        <taxon>Robertmurraya</taxon>
    </lineage>
</organism>
<dbReference type="EMBL" id="JAXOFX010000025">
    <property type="protein sequence ID" value="MDZ5474430.1"/>
    <property type="molecule type" value="Genomic_DNA"/>
</dbReference>
<dbReference type="SMART" id="SM00858">
    <property type="entry name" value="SAF"/>
    <property type="match status" value="1"/>
</dbReference>
<evidence type="ECO:0000259" key="1">
    <source>
        <dbReference type="SMART" id="SM00858"/>
    </source>
</evidence>
<evidence type="ECO:0000313" key="3">
    <source>
        <dbReference type="Proteomes" id="UP001290455"/>
    </source>
</evidence>
<accession>A0ABU5J4Z9</accession>
<reference evidence="2 3" key="1">
    <citation type="submission" date="2023-11" db="EMBL/GenBank/DDBJ databases">
        <title>Bacillus jintuensis, isolated from a mudflat on the Beibu Gulf coast.</title>
        <authorList>
            <person name="Li M."/>
        </authorList>
    </citation>
    <scope>NUCLEOTIDE SEQUENCE [LARGE SCALE GENOMIC DNA]</scope>
    <source>
        <strain evidence="2 3">31A1R</strain>
    </source>
</reference>
<feature type="domain" description="SAF" evidence="1">
    <location>
        <begin position="41"/>
        <end position="103"/>
    </location>
</feature>
<dbReference type="Proteomes" id="UP001290455">
    <property type="component" value="Unassembled WGS sequence"/>
</dbReference>
<evidence type="ECO:0000313" key="2">
    <source>
        <dbReference type="EMBL" id="MDZ5474430.1"/>
    </source>
</evidence>
<keyword evidence="3" id="KW-1185">Reference proteome</keyword>
<dbReference type="InterPro" id="IPR013974">
    <property type="entry name" value="SAF"/>
</dbReference>
<protein>
    <recommendedName>
        <fullName evidence="1">SAF domain-containing protein</fullName>
    </recommendedName>
</protein>
<dbReference type="RefSeq" id="WP_322448712.1">
    <property type="nucleotide sequence ID" value="NZ_JAXOFX010000025.1"/>
</dbReference>
<name>A0ABU5J4Z9_9BACI</name>
<sequence length="206" mass="23112">MIDAKRKAIIFLTIAFLLAVAAAGVILVQIQEAQQKLGKTVLVAVAKEDIKSYHEIKETDYDWVELPENSAHDSFIKNEQDLRGVISVVELKKGDLITGSLIRRKLDIPTNERVVWINATEIVLIDQLVAEGDLVDIVAVYKDEKEKVQTERILSNIQVVQIDKGKEGKQRVKVALSIEDAERVIHEQNTAVQLRVLRVNQAGEIN</sequence>